<organism evidence="11 12">
    <name type="scientific">Proteiniborus ethanoligenes</name>
    <dbReference type="NCBI Taxonomy" id="415015"/>
    <lineage>
        <taxon>Bacteria</taxon>
        <taxon>Bacillati</taxon>
        <taxon>Bacillota</taxon>
        <taxon>Clostridia</taxon>
        <taxon>Eubacteriales</taxon>
        <taxon>Proteiniborus</taxon>
    </lineage>
</organism>
<keyword evidence="7 10" id="KW-0472">Membrane</keyword>
<sequence length="199" mass="21428">MINTIIIAIISYLLGNFATSYILGKIFKKTDIRMHGSGNAGATNALRVFGIKLAAATFLFDALKGVLAVIIGRMILGDIGGYIGGVFVVVGHNWPIVLRFKGGKGVASTIGVALTINYKIALICIVIGIIIVIMTKYVSLGSITAMTLLPILSLILIRPFDINFIIFTIILSLMAVFRHRSNIKRLISGNESKLGQKAH</sequence>
<feature type="transmembrane region" description="Helical" evidence="10">
    <location>
        <begin position="6"/>
        <end position="24"/>
    </location>
</feature>
<dbReference type="GO" id="GO:0043772">
    <property type="term" value="F:acyl-phosphate glycerol-3-phosphate acyltransferase activity"/>
    <property type="evidence" value="ECO:0007669"/>
    <property type="project" value="UniProtKB-UniRule"/>
</dbReference>
<evidence type="ECO:0000256" key="9">
    <source>
        <dbReference type="ARBA" id="ARBA00023264"/>
    </source>
</evidence>
<dbReference type="AlphaFoldDB" id="A0A1H3QSF0"/>
<dbReference type="GO" id="GO:0005886">
    <property type="term" value="C:plasma membrane"/>
    <property type="evidence" value="ECO:0007669"/>
    <property type="project" value="UniProtKB-SubCell"/>
</dbReference>
<dbReference type="NCBIfam" id="TIGR00023">
    <property type="entry name" value="glycerol-3-phosphate 1-O-acyltransferase PlsY"/>
    <property type="match status" value="1"/>
</dbReference>
<evidence type="ECO:0000256" key="6">
    <source>
        <dbReference type="ARBA" id="ARBA00023098"/>
    </source>
</evidence>
<dbReference type="RefSeq" id="WP_091730830.1">
    <property type="nucleotide sequence ID" value="NZ_FNQE01000022.1"/>
</dbReference>
<evidence type="ECO:0000313" key="12">
    <source>
        <dbReference type="Proteomes" id="UP000198625"/>
    </source>
</evidence>
<comment type="pathway">
    <text evidence="10">Lipid metabolism; phospholipid metabolism.</text>
</comment>
<dbReference type="Proteomes" id="UP000198625">
    <property type="component" value="Unassembled WGS sequence"/>
</dbReference>
<dbReference type="PANTHER" id="PTHR30309:SF0">
    <property type="entry name" value="GLYCEROL-3-PHOSPHATE ACYLTRANSFERASE-RELATED"/>
    <property type="match status" value="1"/>
</dbReference>
<keyword evidence="6 10" id="KW-0443">Lipid metabolism</keyword>
<evidence type="ECO:0000256" key="4">
    <source>
        <dbReference type="ARBA" id="ARBA00022692"/>
    </source>
</evidence>
<dbReference type="OrthoDB" id="9777124at2"/>
<gene>
    <name evidence="10" type="primary">plsY</name>
    <name evidence="11" type="ORF">SAMN05660462_02080</name>
</gene>
<evidence type="ECO:0000256" key="2">
    <source>
        <dbReference type="ARBA" id="ARBA00022516"/>
    </source>
</evidence>
<protein>
    <recommendedName>
        <fullName evidence="10">Glycerol-3-phosphate acyltransferase</fullName>
    </recommendedName>
    <alternativeName>
        <fullName evidence="10">Acyl-PO4 G3P acyltransferase</fullName>
    </alternativeName>
    <alternativeName>
        <fullName evidence="10">Acyl-phosphate--glycerol-3-phosphate acyltransferase</fullName>
    </alternativeName>
    <alternativeName>
        <fullName evidence="10">G3P acyltransferase</fullName>
        <shortName evidence="10">GPAT</shortName>
        <ecNumber evidence="10">2.3.1.275</ecNumber>
    </alternativeName>
    <alternativeName>
        <fullName evidence="10">Lysophosphatidic acid synthase</fullName>
        <shortName evidence="10">LPA synthase</shortName>
    </alternativeName>
</protein>
<dbReference type="STRING" id="415015.SAMN05660462_02080"/>
<comment type="function">
    <text evidence="10">Catalyzes the transfer of an acyl group from acyl-phosphate (acyl-PO(4)) to glycerol-3-phosphate (G3P) to form lysophosphatidic acid (LPA). This enzyme utilizes acyl-phosphate as fatty acyl donor, but not acyl-CoA or acyl-ACP.</text>
</comment>
<dbReference type="Pfam" id="PF02660">
    <property type="entry name" value="G3P_acyltransf"/>
    <property type="match status" value="1"/>
</dbReference>
<feature type="transmembrane region" description="Helical" evidence="10">
    <location>
        <begin position="120"/>
        <end position="139"/>
    </location>
</feature>
<dbReference type="HAMAP" id="MF_01043">
    <property type="entry name" value="PlsY"/>
    <property type="match status" value="1"/>
</dbReference>
<evidence type="ECO:0000256" key="8">
    <source>
        <dbReference type="ARBA" id="ARBA00023209"/>
    </source>
</evidence>
<comment type="subunit">
    <text evidence="10">Probably interacts with PlsX.</text>
</comment>
<evidence type="ECO:0000256" key="10">
    <source>
        <dbReference type="HAMAP-Rule" id="MF_01043"/>
    </source>
</evidence>
<keyword evidence="8 10" id="KW-0594">Phospholipid biosynthesis</keyword>
<keyword evidence="9 10" id="KW-1208">Phospholipid metabolism</keyword>
<dbReference type="SMART" id="SM01207">
    <property type="entry name" value="G3P_acyltransf"/>
    <property type="match status" value="1"/>
</dbReference>
<comment type="similarity">
    <text evidence="10">Belongs to the PlsY family.</text>
</comment>
<keyword evidence="3 10" id="KW-0808">Transferase</keyword>
<feature type="transmembrane region" description="Helical" evidence="10">
    <location>
        <begin position="53"/>
        <end position="76"/>
    </location>
</feature>
<evidence type="ECO:0000256" key="3">
    <source>
        <dbReference type="ARBA" id="ARBA00022679"/>
    </source>
</evidence>
<feature type="transmembrane region" description="Helical" evidence="10">
    <location>
        <begin position="151"/>
        <end position="177"/>
    </location>
</feature>
<name>A0A1H3QSF0_9FIRM</name>
<dbReference type="InterPro" id="IPR003811">
    <property type="entry name" value="G3P_acylTferase_PlsY"/>
</dbReference>
<dbReference type="EC" id="2.3.1.275" evidence="10"/>
<dbReference type="UniPathway" id="UPA00085"/>
<dbReference type="EMBL" id="FNQE01000022">
    <property type="protein sequence ID" value="SDZ16522.1"/>
    <property type="molecule type" value="Genomic_DNA"/>
</dbReference>
<comment type="subcellular location">
    <subcellularLocation>
        <location evidence="10">Cell membrane</location>
        <topology evidence="10">Multi-pass membrane protein</topology>
    </subcellularLocation>
</comment>
<dbReference type="PANTHER" id="PTHR30309">
    <property type="entry name" value="INNER MEMBRANE PROTEIN YGIH"/>
    <property type="match status" value="1"/>
</dbReference>
<proteinExistence type="inferred from homology"/>
<evidence type="ECO:0000256" key="7">
    <source>
        <dbReference type="ARBA" id="ARBA00023136"/>
    </source>
</evidence>
<evidence type="ECO:0000313" key="11">
    <source>
        <dbReference type="EMBL" id="SDZ16522.1"/>
    </source>
</evidence>
<keyword evidence="2 10" id="KW-0444">Lipid biosynthesis</keyword>
<comment type="catalytic activity">
    <reaction evidence="10">
        <text>an acyl phosphate + sn-glycerol 3-phosphate = a 1-acyl-sn-glycero-3-phosphate + phosphate</text>
        <dbReference type="Rhea" id="RHEA:34075"/>
        <dbReference type="ChEBI" id="CHEBI:43474"/>
        <dbReference type="ChEBI" id="CHEBI:57597"/>
        <dbReference type="ChEBI" id="CHEBI:57970"/>
        <dbReference type="ChEBI" id="CHEBI:59918"/>
        <dbReference type="EC" id="2.3.1.275"/>
    </reaction>
</comment>
<reference evidence="11 12" key="1">
    <citation type="submission" date="2016-10" db="EMBL/GenBank/DDBJ databases">
        <authorList>
            <person name="de Groot N.N."/>
        </authorList>
    </citation>
    <scope>NUCLEOTIDE SEQUENCE [LARGE SCALE GENOMIC DNA]</scope>
    <source>
        <strain evidence="11 12">DSM 21650</strain>
    </source>
</reference>
<keyword evidence="5 10" id="KW-1133">Transmembrane helix</keyword>
<feature type="transmembrane region" description="Helical" evidence="10">
    <location>
        <begin position="82"/>
        <end position="100"/>
    </location>
</feature>
<keyword evidence="11" id="KW-0012">Acyltransferase</keyword>
<keyword evidence="4 10" id="KW-0812">Transmembrane</keyword>
<evidence type="ECO:0000256" key="1">
    <source>
        <dbReference type="ARBA" id="ARBA00022475"/>
    </source>
</evidence>
<accession>A0A1H3QSF0</accession>
<evidence type="ECO:0000256" key="5">
    <source>
        <dbReference type="ARBA" id="ARBA00022989"/>
    </source>
</evidence>
<dbReference type="GO" id="GO:0008654">
    <property type="term" value="P:phospholipid biosynthetic process"/>
    <property type="evidence" value="ECO:0007669"/>
    <property type="project" value="UniProtKB-UniRule"/>
</dbReference>
<keyword evidence="12" id="KW-1185">Reference proteome</keyword>
<keyword evidence="1 10" id="KW-1003">Cell membrane</keyword>